<evidence type="ECO:0000256" key="4">
    <source>
        <dbReference type="ARBA" id="ARBA00022692"/>
    </source>
</evidence>
<dbReference type="PANTHER" id="PTHR33281">
    <property type="entry name" value="UPF0187 PROTEIN YNEE"/>
    <property type="match status" value="1"/>
</dbReference>
<evidence type="ECO:0000256" key="7">
    <source>
        <dbReference type="ARBA" id="ARBA00023136"/>
    </source>
</evidence>
<evidence type="ECO:0008006" key="12">
    <source>
        <dbReference type="Google" id="ProtNLM"/>
    </source>
</evidence>
<dbReference type="InterPro" id="IPR044669">
    <property type="entry name" value="YneE/VCCN1/2-like"/>
</dbReference>
<name>A0ABT2W088_9FLAO</name>
<evidence type="ECO:0000256" key="5">
    <source>
        <dbReference type="ARBA" id="ARBA00022989"/>
    </source>
</evidence>
<evidence type="ECO:0000256" key="6">
    <source>
        <dbReference type="ARBA" id="ARBA00023065"/>
    </source>
</evidence>
<comment type="similarity">
    <text evidence="8">Belongs to the anion channel-forming bestrophin (TC 1.A.46) family.</text>
</comment>
<evidence type="ECO:0000256" key="8">
    <source>
        <dbReference type="ARBA" id="ARBA00034708"/>
    </source>
</evidence>
<accession>A0ABT2W088</accession>
<keyword evidence="7 9" id="KW-0472">Membrane</keyword>
<dbReference type="Pfam" id="PF25539">
    <property type="entry name" value="Bestrophin_2"/>
    <property type="match status" value="1"/>
</dbReference>
<reference evidence="11" key="1">
    <citation type="submission" date="2023-07" db="EMBL/GenBank/DDBJ databases">
        <title>Chryseobacterium sp. GMJ5 Genome sequencing and assembly.</title>
        <authorList>
            <person name="Jung Y."/>
        </authorList>
    </citation>
    <scope>NUCLEOTIDE SEQUENCE [LARGE SCALE GENOMIC DNA]</scope>
    <source>
        <strain evidence="11">GMJ5</strain>
    </source>
</reference>
<evidence type="ECO:0000256" key="9">
    <source>
        <dbReference type="SAM" id="Phobius"/>
    </source>
</evidence>
<keyword evidence="4 9" id="KW-0812">Transmembrane</keyword>
<keyword evidence="6" id="KW-0406">Ion transport</keyword>
<evidence type="ECO:0000313" key="11">
    <source>
        <dbReference type="Proteomes" id="UP001208114"/>
    </source>
</evidence>
<keyword evidence="5 9" id="KW-1133">Transmembrane helix</keyword>
<feature type="transmembrane region" description="Helical" evidence="9">
    <location>
        <begin position="228"/>
        <end position="248"/>
    </location>
</feature>
<feature type="transmembrane region" description="Helical" evidence="9">
    <location>
        <begin position="43"/>
        <end position="62"/>
    </location>
</feature>
<proteinExistence type="inferred from homology"/>
<evidence type="ECO:0000256" key="3">
    <source>
        <dbReference type="ARBA" id="ARBA00022475"/>
    </source>
</evidence>
<dbReference type="Proteomes" id="UP001208114">
    <property type="component" value="Unassembled WGS sequence"/>
</dbReference>
<comment type="subcellular location">
    <subcellularLocation>
        <location evidence="1">Cell membrane</location>
        <topology evidence="1">Multi-pass membrane protein</topology>
    </subcellularLocation>
</comment>
<keyword evidence="11" id="KW-1185">Reference proteome</keyword>
<evidence type="ECO:0000256" key="2">
    <source>
        <dbReference type="ARBA" id="ARBA00022448"/>
    </source>
</evidence>
<feature type="transmembrane region" description="Helical" evidence="9">
    <location>
        <begin position="254"/>
        <end position="274"/>
    </location>
</feature>
<keyword evidence="2" id="KW-0813">Transport</keyword>
<evidence type="ECO:0000313" key="10">
    <source>
        <dbReference type="EMBL" id="MCU7615338.1"/>
    </source>
</evidence>
<keyword evidence="3" id="KW-1003">Cell membrane</keyword>
<gene>
    <name evidence="10" type="ORF">N0B16_12900</name>
</gene>
<dbReference type="PANTHER" id="PTHR33281:SF19">
    <property type="entry name" value="VOLTAGE-DEPENDENT ANION CHANNEL-FORMING PROTEIN YNEE"/>
    <property type="match status" value="1"/>
</dbReference>
<protein>
    <recommendedName>
        <fullName evidence="12">Multidrug transporter</fullName>
    </recommendedName>
</protein>
<feature type="transmembrane region" description="Helical" evidence="9">
    <location>
        <begin position="20"/>
        <end position="37"/>
    </location>
</feature>
<dbReference type="RefSeq" id="WP_262991359.1">
    <property type="nucleotide sequence ID" value="NZ_JAOTEN010000004.1"/>
</dbReference>
<dbReference type="EMBL" id="JAOTEN010000004">
    <property type="protein sequence ID" value="MCU7615338.1"/>
    <property type="molecule type" value="Genomic_DNA"/>
</dbReference>
<comment type="caution">
    <text evidence="10">The sequence shown here is derived from an EMBL/GenBank/DDBJ whole genome shotgun (WGS) entry which is preliminary data.</text>
</comment>
<sequence length="328" mass="38349">MYVGKEFKFSLLWHFARKNLFRTFLSSTAVCILYEIVGWKWLGISFIPIATIGTAVAFYVGFKNNQAYDRLWEARKLWGSITNTSRSFAMMFIAVVPDKEIQREFLYRHLSWVNILRLQLRKTIPWATSKDNLHQTFLSEKNELEQFEAGVKKIFSDIGKMEYYEMMQSRSNIANHILKKQIHELGRLKKASIIDEYEHSDLVKQIVELLNYQGGCERIKSTPLYRQFSIFSRIFVMLFIFLLPFGLINEMAKMGTYGVWLTVPFSLLISWVFYTMEQIGEFSENPFDNSINDAPLNTICRTIETDIKEFVGDTDLPEKVVPIDDVLL</sequence>
<evidence type="ECO:0000256" key="1">
    <source>
        <dbReference type="ARBA" id="ARBA00004651"/>
    </source>
</evidence>
<organism evidence="10 11">
    <name type="scientific">Chryseobacterium gilvum</name>
    <dbReference type="NCBI Taxonomy" id="2976534"/>
    <lineage>
        <taxon>Bacteria</taxon>
        <taxon>Pseudomonadati</taxon>
        <taxon>Bacteroidota</taxon>
        <taxon>Flavobacteriia</taxon>
        <taxon>Flavobacteriales</taxon>
        <taxon>Weeksellaceae</taxon>
        <taxon>Chryseobacterium group</taxon>
        <taxon>Chryseobacterium</taxon>
    </lineage>
</organism>